<sequence>TVNQNYVERQEITRHLASTCLPSDALNPQLKCYVLHGMGGLGKTEISLKFAEDHRERFWGVFWIDATSEAHIQQSFHDMASRLGVESDILTVKRHLSESERTWLLIMDNADDPSLGISNYFPTGGHGTIIINTQAPDLQLHATVGSSNVGPLSRPEGVALLSKSIGIDFNRGNAAAEERATTLVDIFGGHPLALSHAAAYVKNEQVTIEDFIKSYQVKRNDLGVSINSLDYLVATLLRTLESLGTERSRDALDTFYFLNILSSPVSAARIFELIWNHNKDGPKGAGFDGKSQLRLLYNPTNGDWQPRQLQEALRLLESFSLVMVEMRETVSIHLLVQSFIRSHLGSDRLLAYSNATASALSSLLRINLEAETYSFREEVRSHLSSFLSFSKEHLPVGADAIDIADSLMVFSSTVRDSGQHNEALQFEARVLEIREKSLGQEHPDTLRSMSRTSHLLQLCGRPEEAFAMDGKVYQVRQRLLGSEHPETIESMESLANCAIILEKFHEAMSLLEKAIHARQRLYGEAFHTISYDMSQLATCCRKLGRHQEALDMERKILAQTEAYLGREHPETMTRMNNLAVTFSEMGKHEQAAKLHESVLSVSKRILGDEHPMSVSAMHNLATSYVQIGRLQNAIHLEMQALNLQNNHFAADHPRVQQSKLTLATAYEMIGKHQDCSALRLELAQTSEQTYGRDHPATLLCLLELATSKENAGQYEEAIALREKTVKQMQDTLGTTHPHTRKAVSDLATSYEITARNDSAARLRESLASLPQGELLAERAKPSRSILENSQSIYMGDDVGNVSSDDDSVQSEKTMFSKGVSASTRTLGDPNGLKASERVAQMFENDLQLMFAYEDLGLVFGRPEFCQKHKKILSAYLKELKPSTTEQRQALDFLDRSRQRTLITEEIYDRTSINTTLAQAAKGHASGATRFTRLRLPNESAELNDPPPFEKVDNSGSTSEEHKNDDSDEEGHDVQDSPIEISASHFDSLTRLLTTGTAFSNYKQSLIELVDRKCSPMILVSIAQMGHVDAVRGFLERHFDAIAREDFEWLQELNSLGYGFSEMAEILVDDITKSPWIYFDQPVSPKADICLDFHFPGCVHQGLRTFNAAPRLVLDAMEHPDTVRRVIAENCGLAGVAPKNRKPETWTGNASFLDGSQYTALVTYGTLATRHGLVLSVCDALQRFCGVISYLQKRSLCCHNFTLLRHSYVEAIPVIELRQVPFRIASDLLIVLQLLSNNWESPGLLSRCLSRLSELASEIICIVCDSSHPHTSKPIEFKGCIDEVALAVQILTLGIQLYSQAHSGTLQPSCLSKPLSHVYLLGTGSLQSGVLQAHLEVTACRLTCMSGVVGDIVFVFGPVHGPRAHLTADTAYDLVALPEDLAATWDASGFVMDPASPYGKHIFAIEIGNGLVAPTSDKLLNHGYSKIGYTQLHWSERGTPIDFQKSFSLGQKSIVGTVTVNRSCPVDEHLSWLCANVAMMTLGAKESFWERSEAQIGMQLGQYAVAQFNMTWIKRPGTTLKHIHLKSDINLPFLQSDWGLQISYCTGVARRVSLCELLADVTPLLMEELLQKPANWSILHTNHHFIDALRGANFRGWFDNLASDLQNDVLRIVRYVLLILQDTGIDQSGDYLVAIWPRAGNALGCFKIPCKDATYWARMLRDSPDCATFAYVTSICLETPNCPCQKLETAFWHNRSVTLNTAVSRHVSGIATADPWALRHEQSYLIGQPGSYLIGKVSKLISPTAPQTPAQLDISKSKIPVSVQARTKERLREKQFTDAPAHGVMVLTKNPHPFSLGLR</sequence>
<dbReference type="Gene3D" id="1.25.40.10">
    <property type="entry name" value="Tetratricopeptide repeat domain"/>
    <property type="match status" value="2"/>
</dbReference>
<feature type="non-terminal residue" evidence="2">
    <location>
        <position position="1"/>
    </location>
</feature>
<dbReference type="NCBIfam" id="NF040586">
    <property type="entry name" value="FxSxx_TPR"/>
    <property type="match status" value="1"/>
</dbReference>
<dbReference type="InterPro" id="IPR053137">
    <property type="entry name" value="NLR-like"/>
</dbReference>
<evidence type="ECO:0000256" key="1">
    <source>
        <dbReference type="SAM" id="MobiDB-lite"/>
    </source>
</evidence>
<dbReference type="EMBL" id="CAJPDS010000046">
    <property type="protein sequence ID" value="CAF9928084.1"/>
    <property type="molecule type" value="Genomic_DNA"/>
</dbReference>
<evidence type="ECO:0000313" key="2">
    <source>
        <dbReference type="EMBL" id="CAF9928084.1"/>
    </source>
</evidence>
<reference evidence="2" key="1">
    <citation type="submission" date="2021-03" db="EMBL/GenBank/DDBJ databases">
        <authorList>
            <person name="Tagirdzhanova G."/>
        </authorList>
    </citation>
    <scope>NUCLEOTIDE SEQUENCE</scope>
</reference>
<dbReference type="GO" id="GO:0043531">
    <property type="term" value="F:ADP binding"/>
    <property type="evidence" value="ECO:0007669"/>
    <property type="project" value="InterPro"/>
</dbReference>
<evidence type="ECO:0000313" key="3">
    <source>
        <dbReference type="Proteomes" id="UP000664521"/>
    </source>
</evidence>
<feature type="region of interest" description="Disordered" evidence="1">
    <location>
        <begin position="927"/>
        <end position="973"/>
    </location>
</feature>
<proteinExistence type="predicted"/>
<dbReference type="SUPFAM" id="SSF52540">
    <property type="entry name" value="P-loop containing nucleoside triphosphate hydrolases"/>
    <property type="match status" value="1"/>
</dbReference>
<comment type="caution">
    <text evidence="2">The sequence shown here is derived from an EMBL/GenBank/DDBJ whole genome shotgun (WGS) entry which is preliminary data.</text>
</comment>
<feature type="compositionally biased region" description="Basic and acidic residues" evidence="1">
    <location>
        <begin position="947"/>
        <end position="964"/>
    </location>
</feature>
<dbReference type="Proteomes" id="UP000664521">
    <property type="component" value="Unassembled WGS sequence"/>
</dbReference>
<dbReference type="InterPro" id="IPR027417">
    <property type="entry name" value="P-loop_NTPase"/>
</dbReference>
<dbReference type="Pfam" id="PF13424">
    <property type="entry name" value="TPR_12"/>
    <property type="match status" value="2"/>
</dbReference>
<evidence type="ECO:0008006" key="4">
    <source>
        <dbReference type="Google" id="ProtNLM"/>
    </source>
</evidence>
<dbReference type="SUPFAM" id="SSF48452">
    <property type="entry name" value="TPR-like"/>
    <property type="match status" value="3"/>
</dbReference>
<gene>
    <name evidence="2" type="ORF">HETSPECPRED_006749</name>
</gene>
<dbReference type="PANTHER" id="PTHR46082:SF6">
    <property type="entry name" value="AAA+ ATPASE DOMAIN-CONTAINING PROTEIN-RELATED"/>
    <property type="match status" value="1"/>
</dbReference>
<organism evidence="2 3">
    <name type="scientific">Heterodermia speciosa</name>
    <dbReference type="NCBI Taxonomy" id="116794"/>
    <lineage>
        <taxon>Eukaryota</taxon>
        <taxon>Fungi</taxon>
        <taxon>Dikarya</taxon>
        <taxon>Ascomycota</taxon>
        <taxon>Pezizomycotina</taxon>
        <taxon>Lecanoromycetes</taxon>
        <taxon>OSLEUM clade</taxon>
        <taxon>Lecanoromycetidae</taxon>
        <taxon>Caliciales</taxon>
        <taxon>Physciaceae</taxon>
        <taxon>Heterodermia</taxon>
    </lineage>
</organism>
<dbReference type="InterPro" id="IPR011990">
    <property type="entry name" value="TPR-like_helical_dom_sf"/>
</dbReference>
<name>A0A8H3FP45_9LECA</name>
<dbReference type="SMART" id="SM00028">
    <property type="entry name" value="TPR"/>
    <property type="match status" value="5"/>
</dbReference>
<dbReference type="Pfam" id="PF13374">
    <property type="entry name" value="TPR_10"/>
    <property type="match status" value="2"/>
</dbReference>
<protein>
    <recommendedName>
        <fullName evidence="4">NB-ARC domain-containing protein</fullName>
    </recommendedName>
</protein>
<accession>A0A8H3FP45</accession>
<dbReference type="PANTHER" id="PTHR46082">
    <property type="entry name" value="ATP/GTP-BINDING PROTEIN-RELATED"/>
    <property type="match status" value="1"/>
</dbReference>
<dbReference type="Gene3D" id="3.40.50.300">
    <property type="entry name" value="P-loop containing nucleotide triphosphate hydrolases"/>
    <property type="match status" value="1"/>
</dbReference>
<dbReference type="InterPro" id="IPR019734">
    <property type="entry name" value="TPR_rpt"/>
</dbReference>
<keyword evidence="3" id="KW-1185">Reference proteome</keyword>
<dbReference type="OrthoDB" id="428577at2759"/>